<dbReference type="InterPro" id="IPR050712">
    <property type="entry name" value="NAD(P)H-dep_reductase"/>
</dbReference>
<dbReference type="EMBL" id="JAAKZF010000081">
    <property type="protein sequence ID" value="NGO55149.1"/>
    <property type="molecule type" value="Genomic_DNA"/>
</dbReference>
<keyword evidence="3" id="KW-1185">Reference proteome</keyword>
<sequence>MTDSKLKVGIVAGSTRPGRKAEAVARWVLDIANTRGDADYELVDIASFDLPLLDEPTPPSMGEYQHDHTKAWAQKIASLDAFIFVTPEYNHGTSAALKNALDFIYAEWNNKSAGFVGYGSIGGARAIEHLRGHMGELQVADVRAQVNLTLAEDFEHWTVLKPRPQHAGAVNTLLNQVVGWGKAL</sequence>
<dbReference type="AlphaFoldDB" id="A0A6G4WKL7"/>
<dbReference type="Gene3D" id="3.40.50.360">
    <property type="match status" value="1"/>
</dbReference>
<evidence type="ECO:0000313" key="2">
    <source>
        <dbReference type="EMBL" id="NGO55149.1"/>
    </source>
</evidence>
<dbReference type="GO" id="GO:0005829">
    <property type="term" value="C:cytosol"/>
    <property type="evidence" value="ECO:0007669"/>
    <property type="project" value="TreeGrafter"/>
</dbReference>
<dbReference type="GO" id="GO:0016491">
    <property type="term" value="F:oxidoreductase activity"/>
    <property type="evidence" value="ECO:0007669"/>
    <property type="project" value="InterPro"/>
</dbReference>
<comment type="caution">
    <text evidence="2">The sequence shown here is derived from an EMBL/GenBank/DDBJ whole genome shotgun (WGS) entry which is preliminary data.</text>
</comment>
<feature type="domain" description="NADPH-dependent FMN reductase-like" evidence="1">
    <location>
        <begin position="7"/>
        <end position="150"/>
    </location>
</feature>
<dbReference type="SUPFAM" id="SSF52218">
    <property type="entry name" value="Flavoproteins"/>
    <property type="match status" value="1"/>
</dbReference>
<protein>
    <submittedName>
        <fullName evidence="2">NAD(P)H-dependent oxidoreductase</fullName>
    </submittedName>
</protein>
<dbReference type="GO" id="GO:0010181">
    <property type="term" value="F:FMN binding"/>
    <property type="evidence" value="ECO:0007669"/>
    <property type="project" value="TreeGrafter"/>
</dbReference>
<dbReference type="InterPro" id="IPR005025">
    <property type="entry name" value="FMN_Rdtase-like_dom"/>
</dbReference>
<proteinExistence type="predicted"/>
<accession>A0A6G4WKL7</accession>
<feature type="non-terminal residue" evidence="2">
    <location>
        <position position="184"/>
    </location>
</feature>
<dbReference type="PANTHER" id="PTHR30543">
    <property type="entry name" value="CHROMATE REDUCTASE"/>
    <property type="match status" value="1"/>
</dbReference>
<dbReference type="PANTHER" id="PTHR30543:SF21">
    <property type="entry name" value="NAD(P)H-DEPENDENT FMN REDUCTASE LOT6"/>
    <property type="match status" value="1"/>
</dbReference>
<dbReference type="InterPro" id="IPR029039">
    <property type="entry name" value="Flavoprotein-like_sf"/>
</dbReference>
<dbReference type="RefSeq" id="WP_165033509.1">
    <property type="nucleotide sequence ID" value="NZ_JAAKZF010000081.1"/>
</dbReference>
<name>A0A6G4WKL7_9HYPH</name>
<reference evidence="2 3" key="1">
    <citation type="submission" date="2020-02" db="EMBL/GenBank/DDBJ databases">
        <title>Genome sequence of strain CCNWXJ40-4.</title>
        <authorList>
            <person name="Gao J."/>
            <person name="Sun J."/>
        </authorList>
    </citation>
    <scope>NUCLEOTIDE SEQUENCE [LARGE SCALE GENOMIC DNA]</scope>
    <source>
        <strain evidence="2 3">CCNWXJ 40-4</strain>
    </source>
</reference>
<organism evidence="2 3">
    <name type="scientific">Allomesorhizobium camelthorni</name>
    <dbReference type="NCBI Taxonomy" id="475069"/>
    <lineage>
        <taxon>Bacteria</taxon>
        <taxon>Pseudomonadati</taxon>
        <taxon>Pseudomonadota</taxon>
        <taxon>Alphaproteobacteria</taxon>
        <taxon>Hyphomicrobiales</taxon>
        <taxon>Phyllobacteriaceae</taxon>
        <taxon>Allomesorhizobium</taxon>
    </lineage>
</organism>
<evidence type="ECO:0000259" key="1">
    <source>
        <dbReference type="Pfam" id="PF03358"/>
    </source>
</evidence>
<dbReference type="Proteomes" id="UP001642900">
    <property type="component" value="Unassembled WGS sequence"/>
</dbReference>
<evidence type="ECO:0000313" key="3">
    <source>
        <dbReference type="Proteomes" id="UP001642900"/>
    </source>
</evidence>
<dbReference type="Pfam" id="PF03358">
    <property type="entry name" value="FMN_red"/>
    <property type="match status" value="1"/>
</dbReference>
<gene>
    <name evidence="2" type="ORF">G6N73_29365</name>
</gene>